<organism evidence="4 5">
    <name type="scientific">Terasakiella brassicae</name>
    <dbReference type="NCBI Taxonomy" id="1634917"/>
    <lineage>
        <taxon>Bacteria</taxon>
        <taxon>Pseudomonadati</taxon>
        <taxon>Pseudomonadota</taxon>
        <taxon>Alphaproteobacteria</taxon>
        <taxon>Rhodospirillales</taxon>
        <taxon>Terasakiellaceae</taxon>
        <taxon>Terasakiella</taxon>
    </lineage>
</organism>
<proteinExistence type="predicted"/>
<dbReference type="GO" id="GO:0008081">
    <property type="term" value="F:phosphoric diester hydrolase activity"/>
    <property type="evidence" value="ECO:0007669"/>
    <property type="project" value="UniProtKB-ARBA"/>
</dbReference>
<dbReference type="PROSITE" id="PS50110">
    <property type="entry name" value="RESPONSE_REGULATORY"/>
    <property type="match status" value="1"/>
</dbReference>
<dbReference type="AlphaFoldDB" id="A0A917C080"/>
<dbReference type="InterPro" id="IPR011006">
    <property type="entry name" value="CheY-like_superfamily"/>
</dbReference>
<dbReference type="GO" id="GO:0000160">
    <property type="term" value="P:phosphorelay signal transduction system"/>
    <property type="evidence" value="ECO:0007669"/>
    <property type="project" value="InterPro"/>
</dbReference>
<dbReference type="Gene3D" id="3.40.50.2300">
    <property type="match status" value="1"/>
</dbReference>
<comment type="caution">
    <text evidence="4">The sequence shown here is derived from an EMBL/GenBank/DDBJ whole genome shotgun (WGS) entry which is preliminary data.</text>
</comment>
<keyword evidence="5" id="KW-1185">Reference proteome</keyword>
<feature type="domain" description="HD-GYP" evidence="3">
    <location>
        <begin position="157"/>
        <end position="354"/>
    </location>
</feature>
<dbReference type="Proteomes" id="UP000632498">
    <property type="component" value="Unassembled WGS sequence"/>
</dbReference>
<dbReference type="SMART" id="SM00448">
    <property type="entry name" value="REC"/>
    <property type="match status" value="1"/>
</dbReference>
<dbReference type="InterPro" id="IPR003607">
    <property type="entry name" value="HD/PDEase_dom"/>
</dbReference>
<accession>A0A917C080</accession>
<dbReference type="SMART" id="SM00471">
    <property type="entry name" value="HDc"/>
    <property type="match status" value="1"/>
</dbReference>
<sequence length="357" mass="40398">MNDMIGKIKDSCILVVDDKPANVLLLEQLLEEEGYGNVLSTTDSREVVDIYQNEAVDMILLDIRMPFMDGIEVMQALKKIVGNDDYLPILVLTAQTDMETRQAALAAGARDFLTKPFQPWEVFQRIHNLLETRFFYYNQRLRADDLEIEVQNRTKEIHRTQLEVVRRLGRAGEYRDNETGAHVVRMSKSCRLLALKAGLGEQFAELILQASPMHDVGKIGIPDYILLKPGRLTPEERVIMESHVEIGIDIIGNFDSTMLIMARSIAATHHEKWDGSGYPHAISGTDIPIEGRIAAICDVFDALTSTRPYKEAWPLEKAISFLKDNAGSHFDPSLVQQFIEIIPDVISLRVEHPDEEE</sequence>
<evidence type="ECO:0000313" key="5">
    <source>
        <dbReference type="Proteomes" id="UP000632498"/>
    </source>
</evidence>
<gene>
    <name evidence="4" type="ORF">GCM10011332_15590</name>
</gene>
<reference evidence="4" key="1">
    <citation type="journal article" date="2014" name="Int. J. Syst. Evol. Microbiol.">
        <title>Complete genome sequence of Corynebacterium casei LMG S-19264T (=DSM 44701T), isolated from a smear-ripened cheese.</title>
        <authorList>
            <consortium name="US DOE Joint Genome Institute (JGI-PGF)"/>
            <person name="Walter F."/>
            <person name="Albersmeier A."/>
            <person name="Kalinowski J."/>
            <person name="Ruckert C."/>
        </authorList>
    </citation>
    <scope>NUCLEOTIDE SEQUENCE</scope>
    <source>
        <strain evidence="4">CGMCC 1.15254</strain>
    </source>
</reference>
<feature type="modified residue" description="4-aspartylphosphate" evidence="1">
    <location>
        <position position="62"/>
    </location>
</feature>
<evidence type="ECO:0000313" key="4">
    <source>
        <dbReference type="EMBL" id="GGF62611.1"/>
    </source>
</evidence>
<dbReference type="RefSeq" id="WP_229734274.1">
    <property type="nucleotide sequence ID" value="NZ_BMHV01000009.1"/>
</dbReference>
<feature type="domain" description="Response regulatory" evidence="2">
    <location>
        <begin position="12"/>
        <end position="130"/>
    </location>
</feature>
<evidence type="ECO:0000256" key="1">
    <source>
        <dbReference type="PROSITE-ProRule" id="PRU00169"/>
    </source>
</evidence>
<dbReference type="InterPro" id="IPR037522">
    <property type="entry name" value="HD_GYP_dom"/>
</dbReference>
<name>A0A917C080_9PROT</name>
<dbReference type="Pfam" id="PF13487">
    <property type="entry name" value="HD_5"/>
    <property type="match status" value="1"/>
</dbReference>
<dbReference type="PROSITE" id="PS51832">
    <property type="entry name" value="HD_GYP"/>
    <property type="match status" value="1"/>
</dbReference>
<protein>
    <submittedName>
        <fullName evidence="4">Two-component system response regulator</fullName>
    </submittedName>
</protein>
<dbReference type="EMBL" id="BMHV01000009">
    <property type="protein sequence ID" value="GGF62611.1"/>
    <property type="molecule type" value="Genomic_DNA"/>
</dbReference>
<reference evidence="4" key="2">
    <citation type="submission" date="2020-09" db="EMBL/GenBank/DDBJ databases">
        <authorList>
            <person name="Sun Q."/>
            <person name="Zhou Y."/>
        </authorList>
    </citation>
    <scope>NUCLEOTIDE SEQUENCE</scope>
    <source>
        <strain evidence="4">CGMCC 1.15254</strain>
    </source>
</reference>
<dbReference type="SUPFAM" id="SSF109604">
    <property type="entry name" value="HD-domain/PDEase-like"/>
    <property type="match status" value="1"/>
</dbReference>
<dbReference type="CDD" id="cd00077">
    <property type="entry name" value="HDc"/>
    <property type="match status" value="1"/>
</dbReference>
<dbReference type="SUPFAM" id="SSF52172">
    <property type="entry name" value="CheY-like"/>
    <property type="match status" value="1"/>
</dbReference>
<dbReference type="InterPro" id="IPR052020">
    <property type="entry name" value="Cyclic_di-GMP/3'3'-cGAMP_PDE"/>
</dbReference>
<dbReference type="PANTHER" id="PTHR45228:SF1">
    <property type="entry name" value="CYCLIC DI-GMP PHOSPHODIESTERASE TM_0186"/>
    <property type="match status" value="1"/>
</dbReference>
<dbReference type="Gene3D" id="1.10.3210.10">
    <property type="entry name" value="Hypothetical protein af1432"/>
    <property type="match status" value="1"/>
</dbReference>
<dbReference type="Pfam" id="PF00072">
    <property type="entry name" value="Response_reg"/>
    <property type="match status" value="1"/>
</dbReference>
<dbReference type="InterPro" id="IPR001789">
    <property type="entry name" value="Sig_transdc_resp-reg_receiver"/>
</dbReference>
<keyword evidence="1" id="KW-0597">Phosphoprotein</keyword>
<dbReference type="PANTHER" id="PTHR45228">
    <property type="entry name" value="CYCLIC DI-GMP PHOSPHODIESTERASE TM_0186-RELATED"/>
    <property type="match status" value="1"/>
</dbReference>
<evidence type="ECO:0000259" key="3">
    <source>
        <dbReference type="PROSITE" id="PS51832"/>
    </source>
</evidence>
<evidence type="ECO:0000259" key="2">
    <source>
        <dbReference type="PROSITE" id="PS50110"/>
    </source>
</evidence>